<accession>A0A5C6ACT1</accession>
<organism evidence="1 2">
    <name type="scientific">Botrimarina colliarenosi</name>
    <dbReference type="NCBI Taxonomy" id="2528001"/>
    <lineage>
        <taxon>Bacteria</taxon>
        <taxon>Pseudomonadati</taxon>
        <taxon>Planctomycetota</taxon>
        <taxon>Planctomycetia</taxon>
        <taxon>Pirellulales</taxon>
        <taxon>Lacipirellulaceae</taxon>
        <taxon>Botrimarina</taxon>
    </lineage>
</organism>
<evidence type="ECO:0000313" key="1">
    <source>
        <dbReference type="EMBL" id="TWT96073.1"/>
    </source>
</evidence>
<dbReference type="AlphaFoldDB" id="A0A5C6ACT1"/>
<dbReference type="OrthoDB" id="288935at2"/>
<dbReference type="RefSeq" id="WP_146445862.1">
    <property type="nucleotide sequence ID" value="NZ_SJPR01000004.1"/>
</dbReference>
<sequence length="293" mass="31139">MRYSLTNRLVRVTILGYVTILAALASSSVGRAEGPQPAAGVVIASDTAGETSESPDLFDIVVNGSYDGAEEPTNDPTPAGESAVQAIELNDDEIVRFAQALERIPAPTEWMPTLAPSPQETAASGSGLNRPIVTLTLDAAADPELVANLAKLKDEVAIRDASLDQFGSWDAPAAEASLAPARFAPQLLTWAAPAVYTRPLYFEQPNVERYGHYVAVCEGDNLSQSALSAAHFFAVVPALPYAMGASPPDECSYVLGNYRPGSCNPHQLLKPEWSFRGLLFEGLTATGMVFFLP</sequence>
<dbReference type="EMBL" id="SJPR01000004">
    <property type="protein sequence ID" value="TWT96073.1"/>
    <property type="molecule type" value="Genomic_DNA"/>
</dbReference>
<reference evidence="1 2" key="1">
    <citation type="submission" date="2019-02" db="EMBL/GenBank/DDBJ databases">
        <title>Deep-cultivation of Planctomycetes and their phenomic and genomic characterization uncovers novel biology.</title>
        <authorList>
            <person name="Wiegand S."/>
            <person name="Jogler M."/>
            <person name="Boedeker C."/>
            <person name="Pinto D."/>
            <person name="Vollmers J."/>
            <person name="Rivas-Marin E."/>
            <person name="Kohn T."/>
            <person name="Peeters S.H."/>
            <person name="Heuer A."/>
            <person name="Rast P."/>
            <person name="Oberbeckmann S."/>
            <person name="Bunk B."/>
            <person name="Jeske O."/>
            <person name="Meyerdierks A."/>
            <person name="Storesund J.E."/>
            <person name="Kallscheuer N."/>
            <person name="Luecker S."/>
            <person name="Lage O.M."/>
            <person name="Pohl T."/>
            <person name="Merkel B.J."/>
            <person name="Hornburger P."/>
            <person name="Mueller R.-W."/>
            <person name="Bruemmer F."/>
            <person name="Labrenz M."/>
            <person name="Spormann A.M."/>
            <person name="Op Den Camp H."/>
            <person name="Overmann J."/>
            <person name="Amann R."/>
            <person name="Jetten M.S.M."/>
            <person name="Mascher T."/>
            <person name="Medema M.H."/>
            <person name="Devos D.P."/>
            <person name="Kaster A.-K."/>
            <person name="Ovreas L."/>
            <person name="Rohde M."/>
            <person name="Galperin M.Y."/>
            <person name="Jogler C."/>
        </authorList>
    </citation>
    <scope>NUCLEOTIDE SEQUENCE [LARGE SCALE GENOMIC DNA]</scope>
    <source>
        <strain evidence="1 2">Pla108</strain>
    </source>
</reference>
<keyword evidence="2" id="KW-1185">Reference proteome</keyword>
<protein>
    <submittedName>
        <fullName evidence="1">Uncharacterized protein</fullName>
    </submittedName>
</protein>
<gene>
    <name evidence="1" type="ORF">Pla108_31550</name>
</gene>
<name>A0A5C6ACT1_9BACT</name>
<evidence type="ECO:0000313" key="2">
    <source>
        <dbReference type="Proteomes" id="UP000317421"/>
    </source>
</evidence>
<dbReference type="Proteomes" id="UP000317421">
    <property type="component" value="Unassembled WGS sequence"/>
</dbReference>
<comment type="caution">
    <text evidence="1">The sequence shown here is derived from an EMBL/GenBank/DDBJ whole genome shotgun (WGS) entry which is preliminary data.</text>
</comment>
<proteinExistence type="predicted"/>